<dbReference type="Pfam" id="PF08437">
    <property type="entry name" value="Glyco_transf_8C"/>
    <property type="match status" value="1"/>
</dbReference>
<evidence type="ECO:0000259" key="9">
    <source>
        <dbReference type="Pfam" id="PF08437"/>
    </source>
</evidence>
<evidence type="ECO:0000256" key="1">
    <source>
        <dbReference type="ARBA" id="ARBA00001946"/>
    </source>
</evidence>
<evidence type="ECO:0000256" key="8">
    <source>
        <dbReference type="ARBA" id="ARBA00022985"/>
    </source>
</evidence>
<keyword evidence="6" id="KW-0479">Metal-binding</keyword>
<dbReference type="EMBL" id="ABKJEP030000003">
    <property type="protein sequence ID" value="EMO9455215.1"/>
    <property type="molecule type" value="Genomic_DNA"/>
</dbReference>
<dbReference type="Gene3D" id="3.90.550.10">
    <property type="entry name" value="Spore Coat Polysaccharide Biosynthesis Protein SpsA, Chain A"/>
    <property type="match status" value="1"/>
</dbReference>
<evidence type="ECO:0000256" key="3">
    <source>
        <dbReference type="ARBA" id="ARBA00006351"/>
    </source>
</evidence>
<dbReference type="CDD" id="cd04194">
    <property type="entry name" value="GT8_A4GalT_like"/>
    <property type="match status" value="1"/>
</dbReference>
<dbReference type="PANTHER" id="PTHR13778:SF47">
    <property type="entry name" value="LIPOPOLYSACCHARIDE 1,3-GALACTOSYLTRANSFERASE"/>
    <property type="match status" value="1"/>
</dbReference>
<dbReference type="InterPro" id="IPR029044">
    <property type="entry name" value="Nucleotide-diphossugar_trans"/>
</dbReference>
<evidence type="ECO:0000256" key="7">
    <source>
        <dbReference type="ARBA" id="ARBA00022842"/>
    </source>
</evidence>
<keyword evidence="7" id="KW-0460">Magnesium</keyword>
<dbReference type="SUPFAM" id="SSF53448">
    <property type="entry name" value="Nucleotide-diphospho-sugar transferases"/>
    <property type="match status" value="1"/>
</dbReference>
<proteinExistence type="inferred from homology"/>
<comment type="similarity">
    <text evidence="3">Belongs to the glycosyltransferase 8 family.</text>
</comment>
<sequence length="314" mass="36435">MIKDEIVKKEIVLNDGCSHGKYHVAFGVDSGFVKAAVVTIASFLKNNNGCDFNFYILTSEIKSDDLKELNKFSQSGVKITVIYINNNIFDNYQVKENLPRSMYYRLLIPYVLKDIADKVLYIDADTLCLSRVDDLFESCLDNYIIAAVEDSGEAAIDAKLSGLFSDGRYFNSGVMLINIKRWLEKDIFSLFNQVIHSSDYKYPDQDVLNIILTDNILFLDKKYNTFYNNGNYDKDNISILHFVGSPKPWMSWCKNNQLYIDYLKLTPWGEKSVDMPKNYKQCKLLSAKLGNERKYIKSAYWYIKYLIYKIMKIK</sequence>
<evidence type="ECO:0000256" key="2">
    <source>
        <dbReference type="ARBA" id="ARBA00004713"/>
    </source>
</evidence>
<dbReference type="InterPro" id="IPR050748">
    <property type="entry name" value="Glycosyltrans_8_dom-fam"/>
</dbReference>
<reference evidence="10" key="1">
    <citation type="submission" date="2024-02" db="EMBL/GenBank/DDBJ databases">
        <authorList>
            <consortium name="Clinical and Environmental Microbiology Branch: Whole genome sequencing antimicrobial resistance pathogens in the healthcare setting"/>
        </authorList>
    </citation>
    <scope>NUCLEOTIDE SEQUENCE</scope>
    <source>
        <strain evidence="10">2023KU-00017</strain>
    </source>
</reference>
<keyword evidence="4" id="KW-0328">Glycosyltransferase</keyword>
<evidence type="ECO:0000313" key="10">
    <source>
        <dbReference type="EMBL" id="EMO9455215.1"/>
    </source>
</evidence>
<dbReference type="Pfam" id="PF01501">
    <property type="entry name" value="Glyco_transf_8"/>
    <property type="match status" value="1"/>
</dbReference>
<feature type="domain" description="Glycosyl transferase family 8 C-terminal" evidence="9">
    <location>
        <begin position="257"/>
        <end position="309"/>
    </location>
</feature>
<evidence type="ECO:0000256" key="5">
    <source>
        <dbReference type="ARBA" id="ARBA00022679"/>
    </source>
</evidence>
<dbReference type="GO" id="GO:0008918">
    <property type="term" value="F:lipopolysaccharide 3-alpha-galactosyltransferase activity"/>
    <property type="evidence" value="ECO:0007669"/>
    <property type="project" value="InterPro"/>
</dbReference>
<evidence type="ECO:0000256" key="6">
    <source>
        <dbReference type="ARBA" id="ARBA00022723"/>
    </source>
</evidence>
<dbReference type="InterPro" id="IPR002495">
    <property type="entry name" value="Glyco_trans_8"/>
</dbReference>
<keyword evidence="8" id="KW-0448">Lipopolysaccharide biosynthesis</keyword>
<dbReference type="PANTHER" id="PTHR13778">
    <property type="entry name" value="GLYCOSYLTRANSFERASE 8 DOMAIN-CONTAINING PROTEIN"/>
    <property type="match status" value="1"/>
</dbReference>
<name>A0AAI9MRU4_MORMO</name>
<comment type="cofactor">
    <cofactor evidence="1">
        <name>Mg(2+)</name>
        <dbReference type="ChEBI" id="CHEBI:18420"/>
    </cofactor>
</comment>
<comment type="caution">
    <text evidence="10">The sequence shown here is derived from an EMBL/GenBank/DDBJ whole genome shotgun (WGS) entry which is preliminary data.</text>
</comment>
<dbReference type="InterPro" id="IPR013645">
    <property type="entry name" value="Glyco_transf_8N"/>
</dbReference>
<gene>
    <name evidence="10" type="ORF">PN925_000542</name>
</gene>
<organism evidence="10">
    <name type="scientific">Morganella morganii</name>
    <name type="common">Proteus morganii</name>
    <dbReference type="NCBI Taxonomy" id="582"/>
    <lineage>
        <taxon>Bacteria</taxon>
        <taxon>Pseudomonadati</taxon>
        <taxon>Pseudomonadota</taxon>
        <taxon>Gammaproteobacteria</taxon>
        <taxon>Enterobacterales</taxon>
        <taxon>Morganellaceae</taxon>
        <taxon>Morganella</taxon>
    </lineage>
</organism>
<evidence type="ECO:0000256" key="4">
    <source>
        <dbReference type="ARBA" id="ARBA00022676"/>
    </source>
</evidence>
<keyword evidence="5" id="KW-0808">Transferase</keyword>
<protein>
    <recommendedName>
        <fullName evidence="9">Glycosyl transferase family 8 C-terminal domain-containing protein</fullName>
    </recommendedName>
</protein>
<accession>A0AAI9MRU4</accession>
<comment type="pathway">
    <text evidence="2">Bacterial outer membrane biogenesis; LPS core biosynthesis.</text>
</comment>
<dbReference type="AlphaFoldDB" id="A0AAI9MRU4"/>
<dbReference type="GO" id="GO:0046872">
    <property type="term" value="F:metal ion binding"/>
    <property type="evidence" value="ECO:0007669"/>
    <property type="project" value="UniProtKB-KW"/>
</dbReference>